<evidence type="ECO:0000313" key="1">
    <source>
        <dbReference type="EMBL" id="OBK29753.1"/>
    </source>
</evidence>
<dbReference type="EMBL" id="LZLS01000044">
    <property type="protein sequence ID" value="OBK29753.1"/>
    <property type="molecule type" value="Genomic_DNA"/>
</dbReference>
<proteinExistence type="predicted"/>
<gene>
    <name evidence="1" type="ORF">A5634_17665</name>
</gene>
<sequence length="108" mass="12415">MVLRRRVRRGRIGRSRQLCADARRLEAQFISHGRVNGIRCGRLIVLALAITWGLFGARQERTARELRLRVPDTQISSRFSANEGYGPGEHVACDETGEPYHPNLIYWR</sequence>
<name>A0A1A3P687_MYCAS</name>
<comment type="caution">
    <text evidence="1">The sequence shown here is derived from an EMBL/GenBank/DDBJ whole genome shotgun (WGS) entry which is preliminary data.</text>
</comment>
<protein>
    <submittedName>
        <fullName evidence="1">Uncharacterized protein</fullName>
    </submittedName>
</protein>
<organism evidence="1">
    <name type="scientific">Mycobacterium asiaticum</name>
    <dbReference type="NCBI Taxonomy" id="1790"/>
    <lineage>
        <taxon>Bacteria</taxon>
        <taxon>Bacillati</taxon>
        <taxon>Actinomycetota</taxon>
        <taxon>Actinomycetes</taxon>
        <taxon>Mycobacteriales</taxon>
        <taxon>Mycobacteriaceae</taxon>
        <taxon>Mycobacterium</taxon>
    </lineage>
</organism>
<accession>A0A1A3P687</accession>
<dbReference type="AlphaFoldDB" id="A0A1A3P687"/>
<dbReference type="Proteomes" id="UP000093928">
    <property type="component" value="Unassembled WGS sequence"/>
</dbReference>
<reference evidence="1" key="1">
    <citation type="submission" date="2016-06" db="EMBL/GenBank/DDBJ databases">
        <authorList>
            <person name="Kjaerup R.B."/>
            <person name="Dalgaard T.S."/>
            <person name="Juul-Madsen H.R."/>
        </authorList>
    </citation>
    <scope>NUCLEOTIDE SEQUENCE [LARGE SCALE GENOMIC DNA]</scope>
    <source>
        <strain evidence="1">1165133.8</strain>
    </source>
</reference>